<evidence type="ECO:0000256" key="1">
    <source>
        <dbReference type="ARBA" id="ARBA00022603"/>
    </source>
</evidence>
<evidence type="ECO:0000313" key="6">
    <source>
        <dbReference type="EMBL" id="MDK3075172.1"/>
    </source>
</evidence>
<keyword evidence="2" id="KW-0808">Transferase</keyword>
<dbReference type="Pfam" id="PF00145">
    <property type="entry name" value="DNA_methylase"/>
    <property type="match status" value="1"/>
</dbReference>
<comment type="caution">
    <text evidence="6">The sequence shown here is derived from an EMBL/GenBank/DDBJ whole genome shotgun (WGS) entry which is preliminary data.</text>
</comment>
<comment type="catalytic activity">
    <reaction evidence="4">
        <text>a 2'-deoxycytidine in DNA + S-adenosyl-L-methionine = a 5-methyl-2'-deoxycytidine in DNA + S-adenosyl-L-homocysteine + H(+)</text>
        <dbReference type="Rhea" id="RHEA:13681"/>
        <dbReference type="Rhea" id="RHEA-COMP:11369"/>
        <dbReference type="Rhea" id="RHEA-COMP:11370"/>
        <dbReference type="ChEBI" id="CHEBI:15378"/>
        <dbReference type="ChEBI" id="CHEBI:57856"/>
        <dbReference type="ChEBI" id="CHEBI:59789"/>
        <dbReference type="ChEBI" id="CHEBI:85452"/>
        <dbReference type="ChEBI" id="CHEBI:85454"/>
        <dbReference type="EC" id="2.1.1.37"/>
    </reaction>
</comment>
<feature type="compositionally biased region" description="Basic and acidic residues" evidence="5">
    <location>
        <begin position="233"/>
        <end position="243"/>
    </location>
</feature>
<keyword evidence="1 6" id="KW-0489">Methyltransferase</keyword>
<name>A0ABT7FJ48_9RHOB</name>
<dbReference type="EMBL" id="JASNJE010000031">
    <property type="protein sequence ID" value="MDK3075172.1"/>
    <property type="molecule type" value="Genomic_DNA"/>
</dbReference>
<keyword evidence="3" id="KW-0680">Restriction system</keyword>
<keyword evidence="7" id="KW-1185">Reference proteome</keyword>
<dbReference type="Proteomes" id="UP001227126">
    <property type="component" value="Unassembled WGS sequence"/>
</dbReference>
<sequence>MTAYYNEFDAGAAAWLRELIANGLIAPGDVDERSITDVKPDDLKGYDQCHFFAGIGGWSHALRLARVPDDYPVWTGSCPCQPFSSAGKGLGYDDERNLWWAFFHLISECRPTEIFGEQVASKDGLKWWFDLVSPDLEGAGYVTAAADLCGPSVGAPHIRQRLYFTGRLAHAGSQGWQEQHGRRIEPERLAATNGAAIRLADADGGERDGRADLQQRDVGDGENTGRSQDQGDATEHGVTDDTRATDGFWRDVDWLWCRDGKWRPVEPGTFPLADGVPERVGLLRGYGNAIIPQVAQAFIEAVRSC</sequence>
<dbReference type="InterPro" id="IPR029063">
    <property type="entry name" value="SAM-dependent_MTases_sf"/>
</dbReference>
<evidence type="ECO:0000313" key="7">
    <source>
        <dbReference type="Proteomes" id="UP001227126"/>
    </source>
</evidence>
<evidence type="ECO:0000256" key="3">
    <source>
        <dbReference type="ARBA" id="ARBA00022747"/>
    </source>
</evidence>
<feature type="region of interest" description="Disordered" evidence="5">
    <location>
        <begin position="199"/>
        <end position="243"/>
    </location>
</feature>
<dbReference type="InterPro" id="IPR001525">
    <property type="entry name" value="C5_MeTfrase"/>
</dbReference>
<protein>
    <submittedName>
        <fullName evidence="6">DNA cytosine methyltransferase</fullName>
    </submittedName>
</protein>
<organism evidence="6 7">
    <name type="scientific">Sedimentitalea xiamensis</name>
    <dbReference type="NCBI Taxonomy" id="3050037"/>
    <lineage>
        <taxon>Bacteria</taxon>
        <taxon>Pseudomonadati</taxon>
        <taxon>Pseudomonadota</taxon>
        <taxon>Alphaproteobacteria</taxon>
        <taxon>Rhodobacterales</taxon>
        <taxon>Paracoccaceae</taxon>
        <taxon>Sedimentitalea</taxon>
    </lineage>
</organism>
<evidence type="ECO:0000256" key="5">
    <source>
        <dbReference type="SAM" id="MobiDB-lite"/>
    </source>
</evidence>
<accession>A0ABT7FJ48</accession>
<evidence type="ECO:0000256" key="4">
    <source>
        <dbReference type="ARBA" id="ARBA00047422"/>
    </source>
</evidence>
<proteinExistence type="predicted"/>
<dbReference type="SUPFAM" id="SSF53335">
    <property type="entry name" value="S-adenosyl-L-methionine-dependent methyltransferases"/>
    <property type="match status" value="1"/>
</dbReference>
<reference evidence="6 7" key="1">
    <citation type="submission" date="2023-05" db="EMBL/GenBank/DDBJ databases">
        <title>Sedimentitalea sp. nov. JM2-8.</title>
        <authorList>
            <person name="Huang J."/>
        </authorList>
    </citation>
    <scope>NUCLEOTIDE SEQUENCE [LARGE SCALE GENOMIC DNA]</scope>
    <source>
        <strain evidence="6 7">JM2-8</strain>
    </source>
</reference>
<dbReference type="RefSeq" id="WP_284487103.1">
    <property type="nucleotide sequence ID" value="NZ_JASNJE010000031.1"/>
</dbReference>
<dbReference type="GO" id="GO:0008168">
    <property type="term" value="F:methyltransferase activity"/>
    <property type="evidence" value="ECO:0007669"/>
    <property type="project" value="UniProtKB-KW"/>
</dbReference>
<evidence type="ECO:0000256" key="2">
    <source>
        <dbReference type="ARBA" id="ARBA00022679"/>
    </source>
</evidence>
<dbReference type="GO" id="GO:0032259">
    <property type="term" value="P:methylation"/>
    <property type="evidence" value="ECO:0007669"/>
    <property type="project" value="UniProtKB-KW"/>
</dbReference>
<dbReference type="Gene3D" id="3.40.50.150">
    <property type="entry name" value="Vaccinia Virus protein VP39"/>
    <property type="match status" value="1"/>
</dbReference>
<feature type="compositionally biased region" description="Basic and acidic residues" evidence="5">
    <location>
        <begin position="200"/>
        <end position="219"/>
    </location>
</feature>
<gene>
    <name evidence="6" type="ORF">QO034_18955</name>
</gene>